<dbReference type="InterPro" id="IPR050109">
    <property type="entry name" value="HTH-type_TetR-like_transc_reg"/>
</dbReference>
<protein>
    <submittedName>
        <fullName evidence="6">TetR/AcrR family transcriptional regulator</fullName>
    </submittedName>
</protein>
<evidence type="ECO:0000256" key="3">
    <source>
        <dbReference type="ARBA" id="ARBA00023163"/>
    </source>
</evidence>
<keyword evidence="3" id="KW-0804">Transcription</keyword>
<evidence type="ECO:0000313" key="7">
    <source>
        <dbReference type="Proteomes" id="UP001183176"/>
    </source>
</evidence>
<dbReference type="InterPro" id="IPR025996">
    <property type="entry name" value="MT1864/Rv1816-like_C"/>
</dbReference>
<keyword evidence="7" id="KW-1185">Reference proteome</keyword>
<evidence type="ECO:0000256" key="4">
    <source>
        <dbReference type="PROSITE-ProRule" id="PRU00335"/>
    </source>
</evidence>
<evidence type="ECO:0000313" key="6">
    <source>
        <dbReference type="EMBL" id="MDT0260865.1"/>
    </source>
</evidence>
<sequence length="234" mass="25753">MTQTSAPRTARARARDELTREIKDVARRQLAEQGSAALSLRAVARELGMVSSAVYRYFPSRDELLTALIVDAYQAIADAAEGAESRVRRGDLVGRWLAIVRAMRGWAMEHPHEYALIFGTPVPGYAAPADTVSPAARIPLLLLRLCIDAAEAGRVPTTNHRPMPRPVRADLKALREALAPTVSEHQLAVVLMGWAQLVGSISFELFGHLHNTVHDYESYFDYQMRGVAKQLGLG</sequence>
<dbReference type="SUPFAM" id="SSF48498">
    <property type="entry name" value="Tetracyclin repressor-like, C-terminal domain"/>
    <property type="match status" value="1"/>
</dbReference>
<dbReference type="Pfam" id="PF00440">
    <property type="entry name" value="TetR_N"/>
    <property type="match status" value="1"/>
</dbReference>
<feature type="DNA-binding region" description="H-T-H motif" evidence="4">
    <location>
        <begin position="39"/>
        <end position="58"/>
    </location>
</feature>
<dbReference type="EMBL" id="JAVREH010000005">
    <property type="protein sequence ID" value="MDT0260865.1"/>
    <property type="molecule type" value="Genomic_DNA"/>
</dbReference>
<dbReference type="Pfam" id="PF13305">
    <property type="entry name" value="TetR_C_33"/>
    <property type="match status" value="1"/>
</dbReference>
<dbReference type="InterPro" id="IPR001647">
    <property type="entry name" value="HTH_TetR"/>
</dbReference>
<keyword evidence="2 4" id="KW-0238">DNA-binding</keyword>
<dbReference type="PANTHER" id="PTHR30055:SF243">
    <property type="entry name" value="HTH-TYPE TRANSCRIPTIONAL REGULATOR RV1816"/>
    <property type="match status" value="1"/>
</dbReference>
<name>A0ABU2J7B2_9ACTN</name>
<dbReference type="RefSeq" id="WP_311422022.1">
    <property type="nucleotide sequence ID" value="NZ_JAVREH010000005.1"/>
</dbReference>
<reference evidence="7" key="1">
    <citation type="submission" date="2023-07" db="EMBL/GenBank/DDBJ databases">
        <title>30 novel species of actinomycetes from the DSMZ collection.</title>
        <authorList>
            <person name="Nouioui I."/>
        </authorList>
    </citation>
    <scope>NUCLEOTIDE SEQUENCE [LARGE SCALE GENOMIC DNA]</scope>
    <source>
        <strain evidence="7">DSM 44399</strain>
    </source>
</reference>
<evidence type="ECO:0000256" key="2">
    <source>
        <dbReference type="ARBA" id="ARBA00023125"/>
    </source>
</evidence>
<accession>A0ABU2J7B2</accession>
<keyword evidence="1" id="KW-0805">Transcription regulation</keyword>
<dbReference type="Proteomes" id="UP001183176">
    <property type="component" value="Unassembled WGS sequence"/>
</dbReference>
<gene>
    <name evidence="6" type="ORF">RM423_05600</name>
</gene>
<dbReference type="PANTHER" id="PTHR30055">
    <property type="entry name" value="HTH-TYPE TRANSCRIPTIONAL REGULATOR RUTR"/>
    <property type="match status" value="1"/>
</dbReference>
<dbReference type="PROSITE" id="PS50977">
    <property type="entry name" value="HTH_TETR_2"/>
    <property type="match status" value="1"/>
</dbReference>
<dbReference type="SUPFAM" id="SSF46689">
    <property type="entry name" value="Homeodomain-like"/>
    <property type="match status" value="1"/>
</dbReference>
<dbReference type="PRINTS" id="PR00455">
    <property type="entry name" value="HTHTETR"/>
</dbReference>
<proteinExistence type="predicted"/>
<dbReference type="InterPro" id="IPR036271">
    <property type="entry name" value="Tet_transcr_reg_TetR-rel_C_sf"/>
</dbReference>
<evidence type="ECO:0000259" key="5">
    <source>
        <dbReference type="PROSITE" id="PS50977"/>
    </source>
</evidence>
<dbReference type="Gene3D" id="1.10.357.10">
    <property type="entry name" value="Tetracycline Repressor, domain 2"/>
    <property type="match status" value="1"/>
</dbReference>
<feature type="domain" description="HTH tetR-type" evidence="5">
    <location>
        <begin position="16"/>
        <end position="76"/>
    </location>
</feature>
<dbReference type="InterPro" id="IPR009057">
    <property type="entry name" value="Homeodomain-like_sf"/>
</dbReference>
<comment type="caution">
    <text evidence="6">The sequence shown here is derived from an EMBL/GenBank/DDBJ whole genome shotgun (WGS) entry which is preliminary data.</text>
</comment>
<organism evidence="6 7">
    <name type="scientific">Jatrophihabitans lederbergiae</name>
    <dbReference type="NCBI Taxonomy" id="3075547"/>
    <lineage>
        <taxon>Bacteria</taxon>
        <taxon>Bacillati</taxon>
        <taxon>Actinomycetota</taxon>
        <taxon>Actinomycetes</taxon>
        <taxon>Jatrophihabitantales</taxon>
        <taxon>Jatrophihabitantaceae</taxon>
        <taxon>Jatrophihabitans</taxon>
    </lineage>
</organism>
<evidence type="ECO:0000256" key="1">
    <source>
        <dbReference type="ARBA" id="ARBA00023015"/>
    </source>
</evidence>